<accession>A0A6A6QXH4</accession>
<dbReference type="SUPFAM" id="SSF53474">
    <property type="entry name" value="alpha/beta-Hydrolases"/>
    <property type="match status" value="1"/>
</dbReference>
<dbReference type="OrthoDB" id="2147163at2759"/>
<dbReference type="Gene3D" id="3.40.50.1820">
    <property type="entry name" value="alpha/beta hydrolase"/>
    <property type="match status" value="1"/>
</dbReference>
<proteinExistence type="predicted"/>
<dbReference type="InterPro" id="IPR029058">
    <property type="entry name" value="AB_hydrolase_fold"/>
</dbReference>
<dbReference type="PANTHER" id="PTHR47668:SF1">
    <property type="entry name" value="DIENELACTONE HYDROLASE DOMAIN-CONTAINING PROTEIN-RELATED"/>
    <property type="match status" value="1"/>
</dbReference>
<dbReference type="AlphaFoldDB" id="A0A6A6QXH4"/>
<dbReference type="GO" id="GO:0016787">
    <property type="term" value="F:hydrolase activity"/>
    <property type="evidence" value="ECO:0007669"/>
    <property type="project" value="UniProtKB-KW"/>
</dbReference>
<evidence type="ECO:0000259" key="1">
    <source>
        <dbReference type="Pfam" id="PF01738"/>
    </source>
</evidence>
<sequence length="255" mass="27577">MTSPNTACCRRPPVISGPYTQLGSYTTLGGMNTYTTGLPTATHGLLVIYDIFGYYPQTLQAADILSGSAPGSTSTSTQHYKLFMPDWFGDSPADLAMYPPVTPEQHAYITAFMTGPAAPARTLPKIPAYFAALREANPQITSWGVVGYCWGAKIASLLANPEAGFAAAAMLHPSLMVVEDAGEVKVPLVVLPSGDEDVELVDAFKAGLKVDNYVETFKDQVHGWMASRADFEDPRAKAEYLRGYGILRDFFGKYL</sequence>
<keyword evidence="2" id="KW-0378">Hydrolase</keyword>
<protein>
    <submittedName>
        <fullName evidence="2">Putative dienelactone hydrolase</fullName>
    </submittedName>
</protein>
<dbReference type="EMBL" id="MU004187">
    <property type="protein sequence ID" value="KAF2496784.1"/>
    <property type="molecule type" value="Genomic_DNA"/>
</dbReference>
<dbReference type="PANTHER" id="PTHR47668">
    <property type="entry name" value="DIENELACTONE HYDROLASE FAMILY PROTEIN (AFU_ORTHOLOGUE AFUA_6G01940)"/>
    <property type="match status" value="1"/>
</dbReference>
<keyword evidence="3" id="KW-1185">Reference proteome</keyword>
<gene>
    <name evidence="2" type="ORF">BU16DRAFT_507457</name>
</gene>
<organism evidence="2 3">
    <name type="scientific">Lophium mytilinum</name>
    <dbReference type="NCBI Taxonomy" id="390894"/>
    <lineage>
        <taxon>Eukaryota</taxon>
        <taxon>Fungi</taxon>
        <taxon>Dikarya</taxon>
        <taxon>Ascomycota</taxon>
        <taxon>Pezizomycotina</taxon>
        <taxon>Dothideomycetes</taxon>
        <taxon>Pleosporomycetidae</taxon>
        <taxon>Mytilinidiales</taxon>
        <taxon>Mytilinidiaceae</taxon>
        <taxon>Lophium</taxon>
    </lineage>
</organism>
<reference evidence="2" key="1">
    <citation type="journal article" date="2020" name="Stud. Mycol.">
        <title>101 Dothideomycetes genomes: a test case for predicting lifestyles and emergence of pathogens.</title>
        <authorList>
            <person name="Haridas S."/>
            <person name="Albert R."/>
            <person name="Binder M."/>
            <person name="Bloem J."/>
            <person name="Labutti K."/>
            <person name="Salamov A."/>
            <person name="Andreopoulos B."/>
            <person name="Baker S."/>
            <person name="Barry K."/>
            <person name="Bills G."/>
            <person name="Bluhm B."/>
            <person name="Cannon C."/>
            <person name="Castanera R."/>
            <person name="Culley D."/>
            <person name="Daum C."/>
            <person name="Ezra D."/>
            <person name="Gonzalez J."/>
            <person name="Henrissat B."/>
            <person name="Kuo A."/>
            <person name="Liang C."/>
            <person name="Lipzen A."/>
            <person name="Lutzoni F."/>
            <person name="Magnuson J."/>
            <person name="Mondo S."/>
            <person name="Nolan M."/>
            <person name="Ohm R."/>
            <person name="Pangilinan J."/>
            <person name="Park H.-J."/>
            <person name="Ramirez L."/>
            <person name="Alfaro M."/>
            <person name="Sun H."/>
            <person name="Tritt A."/>
            <person name="Yoshinaga Y."/>
            <person name="Zwiers L.-H."/>
            <person name="Turgeon B."/>
            <person name="Goodwin S."/>
            <person name="Spatafora J."/>
            <person name="Crous P."/>
            <person name="Grigoriev I."/>
        </authorList>
    </citation>
    <scope>NUCLEOTIDE SEQUENCE</scope>
    <source>
        <strain evidence="2">CBS 269.34</strain>
    </source>
</reference>
<feature type="domain" description="Dienelactone hydrolase" evidence="1">
    <location>
        <begin position="76"/>
        <end position="239"/>
    </location>
</feature>
<name>A0A6A6QXH4_9PEZI</name>
<dbReference type="Proteomes" id="UP000799750">
    <property type="component" value="Unassembled WGS sequence"/>
</dbReference>
<dbReference type="Pfam" id="PF01738">
    <property type="entry name" value="DLH"/>
    <property type="match status" value="1"/>
</dbReference>
<evidence type="ECO:0000313" key="3">
    <source>
        <dbReference type="Proteomes" id="UP000799750"/>
    </source>
</evidence>
<dbReference type="InterPro" id="IPR002925">
    <property type="entry name" value="Dienelactn_hydro"/>
</dbReference>
<evidence type="ECO:0000313" key="2">
    <source>
        <dbReference type="EMBL" id="KAF2496784.1"/>
    </source>
</evidence>